<dbReference type="GO" id="GO:0005886">
    <property type="term" value="C:plasma membrane"/>
    <property type="evidence" value="ECO:0007669"/>
    <property type="project" value="TreeGrafter"/>
</dbReference>
<proteinExistence type="predicted"/>
<dbReference type="Gene3D" id="3.80.10.10">
    <property type="entry name" value="Ribonuclease Inhibitor"/>
    <property type="match status" value="1"/>
</dbReference>
<dbReference type="GeneTree" id="ENSGT00940000161826"/>
<dbReference type="Ensembl" id="ENSMAMT00000033069.2">
    <property type="protein sequence ID" value="ENSMAMP00000032232.1"/>
    <property type="gene ID" value="ENSMAMG00000021674.2"/>
</dbReference>
<evidence type="ECO:0000313" key="6">
    <source>
        <dbReference type="Ensembl" id="ENSMAMP00000032232.1"/>
    </source>
</evidence>
<evidence type="ECO:0000256" key="1">
    <source>
        <dbReference type="ARBA" id="ARBA00022614"/>
    </source>
</evidence>
<dbReference type="RefSeq" id="XP_026147568.1">
    <property type="nucleotide sequence ID" value="XM_026291783.1"/>
</dbReference>
<dbReference type="GeneID" id="113121386"/>
<name>A0A3Q3N6W9_9TELE</name>
<feature type="transmembrane region" description="Helical" evidence="4">
    <location>
        <begin position="251"/>
        <end position="272"/>
    </location>
</feature>
<dbReference type="Proteomes" id="UP000261640">
    <property type="component" value="Unplaced"/>
</dbReference>
<keyword evidence="5" id="KW-0732">Signal</keyword>
<reference evidence="6" key="2">
    <citation type="submission" date="2025-09" db="UniProtKB">
        <authorList>
            <consortium name="Ensembl"/>
        </authorList>
    </citation>
    <scope>IDENTIFICATION</scope>
</reference>
<dbReference type="PANTHER" id="PTHR31450">
    <property type="entry name" value="LEUCINE-RICH REPEAT-CONTAINING PROTEIN 19 LRRC19 FAMILY MEMBER"/>
    <property type="match status" value="1"/>
</dbReference>
<evidence type="ECO:0000256" key="5">
    <source>
        <dbReference type="SAM" id="SignalP"/>
    </source>
</evidence>
<protein>
    <submittedName>
        <fullName evidence="6">Leucine-rich repeat-containing protein 19-like</fullName>
    </submittedName>
</protein>
<dbReference type="AlphaFoldDB" id="A0A3Q3N6W9"/>
<evidence type="ECO:0000256" key="3">
    <source>
        <dbReference type="SAM" id="MobiDB-lite"/>
    </source>
</evidence>
<dbReference type="GO" id="GO:0038023">
    <property type="term" value="F:signaling receptor activity"/>
    <property type="evidence" value="ECO:0007669"/>
    <property type="project" value="TreeGrafter"/>
</dbReference>
<dbReference type="InterPro" id="IPR003591">
    <property type="entry name" value="Leu-rich_rpt_typical-subtyp"/>
</dbReference>
<accession>A0A3Q3N6W9</accession>
<dbReference type="STRING" id="205130.ENSMAMP00000032232"/>
<feature type="region of interest" description="Disordered" evidence="3">
    <location>
        <begin position="315"/>
        <end position="340"/>
    </location>
</feature>
<keyword evidence="4" id="KW-0472">Membrane</keyword>
<keyword evidence="4" id="KW-0812">Transmembrane</keyword>
<evidence type="ECO:0000313" key="7">
    <source>
        <dbReference type="Proteomes" id="UP000261640"/>
    </source>
</evidence>
<keyword evidence="4" id="KW-1133">Transmembrane helix</keyword>
<keyword evidence="2" id="KW-0677">Repeat</keyword>
<sequence>MEKCLQPLPLLCLTALIVMNIIEAVEVDAPEKTNQLLKAIPYCGNCSSVTKLMIEKNLITLDETDRLALASYPTLVELHLDGNLVTSIPARYFSVIPHLRVLSLSRNTISSLHPEAFSDLYALKKLDLSHNLLTSLPAQLFRGLSHLQTLHLQENPWNCSCPLLNSIAEIKAQHVTTGGPPATCVSPEKQDGNDLLNATAVCYPSPPYTVTTEPQKPVDSQELFSTSTTLKTTIQNHNITKDHILVLGNTWKFTVCVAALALTTFILIVCAIKGPSWYKLLHNYRHQQLNQENDEEKDIASKALSKTGTHQTFTFRQIEQIEEEDEEDEYFEDPYIKRKE</sequence>
<feature type="signal peptide" evidence="5">
    <location>
        <begin position="1"/>
        <end position="24"/>
    </location>
</feature>
<dbReference type="InParanoid" id="A0A3Q3N6W9"/>
<dbReference type="Pfam" id="PF13855">
    <property type="entry name" value="LRR_8"/>
    <property type="match status" value="1"/>
</dbReference>
<evidence type="ECO:0000256" key="4">
    <source>
        <dbReference type="SAM" id="Phobius"/>
    </source>
</evidence>
<dbReference type="InterPro" id="IPR032675">
    <property type="entry name" value="LRR_dom_sf"/>
</dbReference>
<evidence type="ECO:0000256" key="2">
    <source>
        <dbReference type="ARBA" id="ARBA00022737"/>
    </source>
</evidence>
<dbReference type="GO" id="GO:1901224">
    <property type="term" value="P:positive regulation of non-canonical NF-kappaB signal transduction"/>
    <property type="evidence" value="ECO:0007669"/>
    <property type="project" value="TreeGrafter"/>
</dbReference>
<keyword evidence="7" id="KW-1185">Reference proteome</keyword>
<dbReference type="SUPFAM" id="SSF52058">
    <property type="entry name" value="L domain-like"/>
    <property type="match status" value="1"/>
</dbReference>
<feature type="compositionally biased region" description="Acidic residues" evidence="3">
    <location>
        <begin position="320"/>
        <end position="332"/>
    </location>
</feature>
<dbReference type="SMART" id="SM00369">
    <property type="entry name" value="LRR_TYP"/>
    <property type="match status" value="3"/>
</dbReference>
<dbReference type="InterPro" id="IPR001611">
    <property type="entry name" value="Leu-rich_rpt"/>
</dbReference>
<dbReference type="PROSITE" id="PS51450">
    <property type="entry name" value="LRR"/>
    <property type="match status" value="2"/>
</dbReference>
<keyword evidence="1" id="KW-0433">Leucine-rich repeat</keyword>
<feature type="chain" id="PRO_5018693421" evidence="5">
    <location>
        <begin position="25"/>
        <end position="340"/>
    </location>
</feature>
<dbReference type="PANTHER" id="PTHR31450:SF4">
    <property type="entry name" value="LEUCINE-RICH REPEAT-CONTAINING PROTEIN 19"/>
    <property type="match status" value="1"/>
</dbReference>
<dbReference type="Pfam" id="PF15176">
    <property type="entry name" value="LRR19-TM"/>
    <property type="match status" value="1"/>
</dbReference>
<reference evidence="6" key="1">
    <citation type="submission" date="2025-08" db="UniProtKB">
        <authorList>
            <consortium name="Ensembl"/>
        </authorList>
    </citation>
    <scope>IDENTIFICATION</scope>
</reference>
<dbReference type="OrthoDB" id="1394818at2759"/>
<organism evidence="6 7">
    <name type="scientific">Mastacembelus armatus</name>
    <name type="common">zig-zag eel</name>
    <dbReference type="NCBI Taxonomy" id="205130"/>
    <lineage>
        <taxon>Eukaryota</taxon>
        <taxon>Metazoa</taxon>
        <taxon>Chordata</taxon>
        <taxon>Craniata</taxon>
        <taxon>Vertebrata</taxon>
        <taxon>Euteleostomi</taxon>
        <taxon>Actinopterygii</taxon>
        <taxon>Neopterygii</taxon>
        <taxon>Teleostei</taxon>
        <taxon>Neoteleostei</taxon>
        <taxon>Acanthomorphata</taxon>
        <taxon>Anabantaria</taxon>
        <taxon>Synbranchiformes</taxon>
        <taxon>Mastacembelidae</taxon>
        <taxon>Mastacembelus</taxon>
    </lineage>
</organism>